<protein>
    <submittedName>
        <fullName evidence="2">DUF2630 family protein</fullName>
    </submittedName>
</protein>
<evidence type="ECO:0000313" key="2">
    <source>
        <dbReference type="EMBL" id="TPG15003.1"/>
    </source>
</evidence>
<comment type="caution">
    <text evidence="2">The sequence shown here is derived from an EMBL/GenBank/DDBJ whole genome shotgun (WGS) entry which is preliminary data.</text>
</comment>
<dbReference type="EMBL" id="RCZM01000005">
    <property type="protein sequence ID" value="TPG15003.1"/>
    <property type="molecule type" value="Genomic_DNA"/>
</dbReference>
<gene>
    <name evidence="2" type="ORF">EAH86_15850</name>
</gene>
<feature type="region of interest" description="Disordered" evidence="1">
    <location>
        <begin position="62"/>
        <end position="82"/>
    </location>
</feature>
<sequence>MADDIDIQQHIKGLIDEEHGLRGRLGAGEISVEEENQRLRTIEVELDQCWDLLRQRRAKREFGENPADAQVRDAGTVENYRG</sequence>
<dbReference type="RefSeq" id="WP_140742439.1">
    <property type="nucleotide sequence ID" value="NZ_RCZM01000005.1"/>
</dbReference>
<dbReference type="InterPro" id="IPR020311">
    <property type="entry name" value="Uncharacterised_Rv0898c"/>
</dbReference>
<dbReference type="Proteomes" id="UP000317722">
    <property type="component" value="Unassembled WGS sequence"/>
</dbReference>
<proteinExistence type="predicted"/>
<dbReference type="OrthoDB" id="7376174at2"/>
<keyword evidence="3" id="KW-1185">Reference proteome</keyword>
<dbReference type="AlphaFoldDB" id="A0A502CQB1"/>
<reference evidence="2 3" key="1">
    <citation type="journal article" date="2019" name="Environ. Microbiol.">
        <title>Species interactions and distinct microbial communities in high Arctic permafrost affected cryosols are associated with the CH4 and CO2 gas fluxes.</title>
        <authorList>
            <person name="Altshuler I."/>
            <person name="Hamel J."/>
            <person name="Turney S."/>
            <person name="Magnuson E."/>
            <person name="Levesque R."/>
            <person name="Greer C."/>
            <person name="Whyte L.G."/>
        </authorList>
    </citation>
    <scope>NUCLEOTIDE SEQUENCE [LARGE SCALE GENOMIC DNA]</scope>
    <source>
        <strain evidence="2 3">S9.3A</strain>
    </source>
</reference>
<dbReference type="Pfam" id="PF10944">
    <property type="entry name" value="DUF2630"/>
    <property type="match status" value="1"/>
</dbReference>
<accession>A0A502CQB1</accession>
<evidence type="ECO:0000313" key="3">
    <source>
        <dbReference type="Proteomes" id="UP000317722"/>
    </source>
</evidence>
<organism evidence="2 3">
    <name type="scientific">Pedococcus bigeumensis</name>
    <dbReference type="NCBI Taxonomy" id="433644"/>
    <lineage>
        <taxon>Bacteria</taxon>
        <taxon>Bacillati</taxon>
        <taxon>Actinomycetota</taxon>
        <taxon>Actinomycetes</taxon>
        <taxon>Micrococcales</taxon>
        <taxon>Intrasporangiaceae</taxon>
        <taxon>Pedococcus</taxon>
    </lineage>
</organism>
<evidence type="ECO:0000256" key="1">
    <source>
        <dbReference type="SAM" id="MobiDB-lite"/>
    </source>
</evidence>
<name>A0A502CQB1_9MICO</name>